<dbReference type="Proteomes" id="UP000281468">
    <property type="component" value="Unassembled WGS sequence"/>
</dbReference>
<keyword evidence="2 5" id="KW-0812">Transmembrane</keyword>
<feature type="transmembrane region" description="Helical" evidence="5">
    <location>
        <begin position="49"/>
        <end position="67"/>
    </location>
</feature>
<dbReference type="PANTHER" id="PTHR31465:SF17">
    <property type="entry name" value="DOMAIN PROTEIN, PUTATIVE (AFU_ORTHOLOGUE AFUA_5G09900)-RELATED"/>
    <property type="match status" value="1"/>
</dbReference>
<feature type="transmembrane region" description="Helical" evidence="5">
    <location>
        <begin position="82"/>
        <end position="104"/>
    </location>
</feature>
<feature type="transmembrane region" description="Helical" evidence="5">
    <location>
        <begin position="206"/>
        <end position="223"/>
    </location>
</feature>
<dbReference type="InterPro" id="IPR007568">
    <property type="entry name" value="RTA1"/>
</dbReference>
<dbReference type="EMBL" id="QWIQ01000537">
    <property type="protein sequence ID" value="RMY82968.1"/>
    <property type="molecule type" value="Genomic_DNA"/>
</dbReference>
<comment type="caution">
    <text evidence="6">The sequence shown here is derived from an EMBL/GenBank/DDBJ whole genome shotgun (WGS) entry which is preliminary data.</text>
</comment>
<protein>
    <recommendedName>
        <fullName evidence="8">RTA1 domain protein</fullName>
    </recommendedName>
</protein>
<feature type="transmembrane region" description="Helical" evidence="5">
    <location>
        <begin position="243"/>
        <end position="262"/>
    </location>
</feature>
<evidence type="ECO:0000313" key="6">
    <source>
        <dbReference type="EMBL" id="RMY82968.1"/>
    </source>
</evidence>
<sequence length="292" mass="32977">MSSSWLERRGEAPFDFYPYNPSKIGGWVFLILFGIASVTHVVQLFWHRSWFFIVFFLGCVAETGGYYARQWAHNHIRLSDPYLMQLFLLIGAVPLISASVYMTLPRFVRTLDAEEYIPMRVSWISKIYILIDIACLALQIMGTVTLAYGDGEQQANAVYYIAGGLIFQLLAFFFFIFMAVRVEKGLKREVVGTLMTCGLGKKWKKYFWALYAVSALIILRNAIRVIEFLQGTDGTIASNEAFLYVFDAVPMFLVVLIMALLHPGRLLKAANRSVGEAESGGDGMAIPLTREE</sequence>
<evidence type="ECO:0000313" key="7">
    <source>
        <dbReference type="Proteomes" id="UP000281468"/>
    </source>
</evidence>
<evidence type="ECO:0008006" key="8">
    <source>
        <dbReference type="Google" id="ProtNLM"/>
    </source>
</evidence>
<feature type="transmembrane region" description="Helical" evidence="5">
    <location>
        <begin position="24"/>
        <end position="42"/>
    </location>
</feature>
<comment type="subcellular location">
    <subcellularLocation>
        <location evidence="1">Membrane</location>
        <topology evidence="1">Multi-pass membrane protein</topology>
    </subcellularLocation>
</comment>
<name>A0A3M7F287_HORWE</name>
<keyword evidence="3 5" id="KW-1133">Transmembrane helix</keyword>
<evidence type="ECO:0000256" key="4">
    <source>
        <dbReference type="ARBA" id="ARBA00023136"/>
    </source>
</evidence>
<evidence type="ECO:0000256" key="2">
    <source>
        <dbReference type="ARBA" id="ARBA00022692"/>
    </source>
</evidence>
<dbReference type="Pfam" id="PF04479">
    <property type="entry name" value="RTA1"/>
    <property type="match status" value="1"/>
</dbReference>
<proteinExistence type="predicted"/>
<dbReference type="AlphaFoldDB" id="A0A3M7F287"/>
<feature type="transmembrane region" description="Helical" evidence="5">
    <location>
        <begin position="160"/>
        <end position="180"/>
    </location>
</feature>
<organism evidence="6 7">
    <name type="scientific">Hortaea werneckii</name>
    <name type="common">Black yeast</name>
    <name type="synonym">Cladosporium werneckii</name>
    <dbReference type="NCBI Taxonomy" id="91943"/>
    <lineage>
        <taxon>Eukaryota</taxon>
        <taxon>Fungi</taxon>
        <taxon>Dikarya</taxon>
        <taxon>Ascomycota</taxon>
        <taxon>Pezizomycotina</taxon>
        <taxon>Dothideomycetes</taxon>
        <taxon>Dothideomycetidae</taxon>
        <taxon>Mycosphaerellales</taxon>
        <taxon>Teratosphaeriaceae</taxon>
        <taxon>Hortaea</taxon>
    </lineage>
</organism>
<evidence type="ECO:0000256" key="1">
    <source>
        <dbReference type="ARBA" id="ARBA00004141"/>
    </source>
</evidence>
<gene>
    <name evidence="6" type="ORF">D0862_11849</name>
</gene>
<keyword evidence="4 5" id="KW-0472">Membrane</keyword>
<accession>A0A3M7F287</accession>
<dbReference type="PANTHER" id="PTHR31465">
    <property type="entry name" value="PROTEIN RTA1-RELATED"/>
    <property type="match status" value="1"/>
</dbReference>
<feature type="transmembrane region" description="Helical" evidence="5">
    <location>
        <begin position="125"/>
        <end position="148"/>
    </location>
</feature>
<dbReference type="GO" id="GO:0016020">
    <property type="term" value="C:membrane"/>
    <property type="evidence" value="ECO:0007669"/>
    <property type="project" value="UniProtKB-SubCell"/>
</dbReference>
<evidence type="ECO:0000256" key="3">
    <source>
        <dbReference type="ARBA" id="ARBA00022989"/>
    </source>
</evidence>
<evidence type="ECO:0000256" key="5">
    <source>
        <dbReference type="SAM" id="Phobius"/>
    </source>
</evidence>
<reference evidence="6 7" key="1">
    <citation type="journal article" date="2018" name="BMC Genomics">
        <title>Genomic evidence for intraspecific hybridization in a clonal and extremely halotolerant yeast.</title>
        <authorList>
            <person name="Gostincar C."/>
            <person name="Stajich J.E."/>
            <person name="Zupancic J."/>
            <person name="Zalar P."/>
            <person name="Gunde-Cimerman N."/>
        </authorList>
    </citation>
    <scope>NUCLEOTIDE SEQUENCE [LARGE SCALE GENOMIC DNA]</scope>
    <source>
        <strain evidence="6 7">EXF-171</strain>
    </source>
</reference>